<dbReference type="GO" id="GO:0044205">
    <property type="term" value="P:'de novo' UMP biosynthetic process"/>
    <property type="evidence" value="ECO:0007669"/>
    <property type="project" value="UniProtKB-UniPathway"/>
</dbReference>
<organism evidence="13 14">
    <name type="scientific">Elsinoe ampelina</name>
    <dbReference type="NCBI Taxonomy" id="302913"/>
    <lineage>
        <taxon>Eukaryota</taxon>
        <taxon>Fungi</taxon>
        <taxon>Dikarya</taxon>
        <taxon>Ascomycota</taxon>
        <taxon>Pezizomycotina</taxon>
        <taxon>Dothideomycetes</taxon>
        <taxon>Dothideomycetidae</taxon>
        <taxon>Myriangiales</taxon>
        <taxon>Elsinoaceae</taxon>
        <taxon>Elsinoe</taxon>
    </lineage>
</organism>
<dbReference type="EC" id="1.3.98.1" evidence="11"/>
<evidence type="ECO:0000256" key="11">
    <source>
        <dbReference type="RuleBase" id="RU364042"/>
    </source>
</evidence>
<comment type="similarity">
    <text evidence="4 11">Belongs to the dihydroorotate dehydrogenase family. Type 1 subfamily.</text>
</comment>
<dbReference type="InterPro" id="IPR013785">
    <property type="entry name" value="Aldolase_TIM"/>
</dbReference>
<dbReference type="Pfam" id="PF01180">
    <property type="entry name" value="DHO_dh"/>
    <property type="match status" value="1"/>
</dbReference>
<dbReference type="PANTHER" id="PTHR48109">
    <property type="entry name" value="DIHYDROOROTATE DEHYDROGENASE (QUINONE), MITOCHONDRIAL-RELATED"/>
    <property type="match status" value="1"/>
</dbReference>
<accession>A0A6A6GBT3</accession>
<evidence type="ECO:0000256" key="5">
    <source>
        <dbReference type="ARBA" id="ARBA00021374"/>
    </source>
</evidence>
<dbReference type="InterPro" id="IPR023359">
    <property type="entry name" value="Dihydro_DH_chainA_dom2"/>
</dbReference>
<comment type="catalytic activity">
    <reaction evidence="11">
        <text>(S)-dihydroorotate + fumarate = orotate + succinate</text>
        <dbReference type="Rhea" id="RHEA:30059"/>
        <dbReference type="ChEBI" id="CHEBI:29806"/>
        <dbReference type="ChEBI" id="CHEBI:30031"/>
        <dbReference type="ChEBI" id="CHEBI:30839"/>
        <dbReference type="ChEBI" id="CHEBI:30864"/>
        <dbReference type="EC" id="1.3.98.1"/>
    </reaction>
</comment>
<dbReference type="OrthoDB" id="14784at2759"/>
<dbReference type="GO" id="GO:0005737">
    <property type="term" value="C:cytoplasm"/>
    <property type="evidence" value="ECO:0007669"/>
    <property type="project" value="UniProtKB-SubCell"/>
</dbReference>
<keyword evidence="14" id="KW-1185">Reference proteome</keyword>
<sequence>KMGLPDIDPPLLNSANPWCTTLEDLQALYDSPHTGAITTRTSLIDGFPHDPSIHQHTFFDPQTHSPIPSSTPDYTITPQHSSSLNTLGYSPLPLSTYLDFTTSLRPTSPSPKPIILSITGTPSQILTAYTLIHTHSLTLPPLKPLLVEINLSCPNIPSAPPPAYSRPSLLTYLLALQTHPAFALADRRVRVGVKTPPYTYHDQFATLVSALKEAGDRLPRGVLPVDFITATNTLGSCLLLDGEGMPVLSSASGQGMGGMAGAALHPLALGNVRSIRALLDGEEGLSGVDIIGVGGVEDAAGMGRMRAAGASVVGVGTALGREGVGFFEKIGRREG</sequence>
<keyword evidence="9 11" id="KW-0665">Pyrimidine biosynthesis</keyword>
<dbReference type="CDD" id="cd04741">
    <property type="entry name" value="DHOD_1A_like"/>
    <property type="match status" value="1"/>
</dbReference>
<dbReference type="EMBL" id="ML992507">
    <property type="protein sequence ID" value="KAF2223078.1"/>
    <property type="molecule type" value="Genomic_DNA"/>
</dbReference>
<evidence type="ECO:0000256" key="2">
    <source>
        <dbReference type="ARBA" id="ARBA00004496"/>
    </source>
</evidence>
<dbReference type="GO" id="GO:1990663">
    <property type="term" value="F:dihydroorotate dehydrogenase (fumarate) activity"/>
    <property type="evidence" value="ECO:0007669"/>
    <property type="project" value="UniProtKB-EC"/>
</dbReference>
<dbReference type="InterPro" id="IPR005720">
    <property type="entry name" value="Dihydroorotate_DH_cat"/>
</dbReference>
<evidence type="ECO:0000256" key="8">
    <source>
        <dbReference type="ARBA" id="ARBA00022643"/>
    </source>
</evidence>
<keyword evidence="7 11" id="KW-0285">Flavoprotein</keyword>
<keyword evidence="6 11" id="KW-0963">Cytoplasm</keyword>
<dbReference type="InterPro" id="IPR033886">
    <property type="entry name" value="DHOD_1A"/>
</dbReference>
<comment type="subunit">
    <text evidence="11">Homodimer.</text>
</comment>
<evidence type="ECO:0000313" key="13">
    <source>
        <dbReference type="EMBL" id="KAF2223078.1"/>
    </source>
</evidence>
<evidence type="ECO:0000256" key="9">
    <source>
        <dbReference type="ARBA" id="ARBA00022975"/>
    </source>
</evidence>
<feature type="non-terminal residue" evidence="13">
    <location>
        <position position="1"/>
    </location>
</feature>
<proteinExistence type="inferred from homology"/>
<comment type="cofactor">
    <cofactor evidence="1 11">
        <name>FMN</name>
        <dbReference type="ChEBI" id="CHEBI:58210"/>
    </cofactor>
</comment>
<evidence type="ECO:0000313" key="14">
    <source>
        <dbReference type="Proteomes" id="UP000799538"/>
    </source>
</evidence>
<dbReference type="Gene3D" id="2.30.26.10">
    <property type="entry name" value="Dihydroorotate Dehydrogenase A, chain A, domain 2"/>
    <property type="match status" value="1"/>
</dbReference>
<dbReference type="PANTHER" id="PTHR48109:SF1">
    <property type="entry name" value="DIHYDROOROTATE DEHYDROGENASE (FUMARATE)"/>
    <property type="match status" value="1"/>
</dbReference>
<dbReference type="SUPFAM" id="SSF51395">
    <property type="entry name" value="FMN-linked oxidoreductases"/>
    <property type="match status" value="1"/>
</dbReference>
<evidence type="ECO:0000256" key="7">
    <source>
        <dbReference type="ARBA" id="ARBA00022630"/>
    </source>
</evidence>
<evidence type="ECO:0000256" key="3">
    <source>
        <dbReference type="ARBA" id="ARBA00004725"/>
    </source>
</evidence>
<dbReference type="Proteomes" id="UP000799538">
    <property type="component" value="Unassembled WGS sequence"/>
</dbReference>
<feature type="domain" description="Dihydroorotate dehydrogenase catalytic" evidence="12">
    <location>
        <begin position="72"/>
        <end position="331"/>
    </location>
</feature>
<evidence type="ECO:0000256" key="10">
    <source>
        <dbReference type="ARBA" id="ARBA00023002"/>
    </source>
</evidence>
<evidence type="ECO:0000256" key="6">
    <source>
        <dbReference type="ARBA" id="ARBA00022490"/>
    </source>
</evidence>
<reference evidence="14" key="1">
    <citation type="journal article" date="2020" name="Stud. Mycol.">
        <title>101 Dothideomycetes genomes: A test case for predicting lifestyles and emergence of pathogens.</title>
        <authorList>
            <person name="Haridas S."/>
            <person name="Albert R."/>
            <person name="Binder M."/>
            <person name="Bloem J."/>
            <person name="LaButti K."/>
            <person name="Salamov A."/>
            <person name="Andreopoulos B."/>
            <person name="Baker S."/>
            <person name="Barry K."/>
            <person name="Bills G."/>
            <person name="Bluhm B."/>
            <person name="Cannon C."/>
            <person name="Castanera R."/>
            <person name="Culley D."/>
            <person name="Daum C."/>
            <person name="Ezra D."/>
            <person name="Gonzalez J."/>
            <person name="Henrissat B."/>
            <person name="Kuo A."/>
            <person name="Liang C."/>
            <person name="Lipzen A."/>
            <person name="Lutzoni F."/>
            <person name="Magnuson J."/>
            <person name="Mondo S."/>
            <person name="Nolan M."/>
            <person name="Ohm R."/>
            <person name="Pangilinan J."/>
            <person name="Park H.-J."/>
            <person name="Ramirez L."/>
            <person name="Alfaro M."/>
            <person name="Sun H."/>
            <person name="Tritt A."/>
            <person name="Yoshinaga Y."/>
            <person name="Zwiers L.-H."/>
            <person name="Turgeon B."/>
            <person name="Goodwin S."/>
            <person name="Spatafora J."/>
            <person name="Crous P."/>
            <person name="Grigoriev I."/>
        </authorList>
    </citation>
    <scope>NUCLEOTIDE SEQUENCE [LARGE SCALE GENOMIC DNA]</scope>
    <source>
        <strain evidence="14">CECT 20119</strain>
    </source>
</reference>
<comment type="subcellular location">
    <subcellularLocation>
        <location evidence="2 11">Cytoplasm</location>
    </subcellularLocation>
</comment>
<dbReference type="GO" id="GO:0006207">
    <property type="term" value="P:'de novo' pyrimidine nucleobase biosynthetic process"/>
    <property type="evidence" value="ECO:0007669"/>
    <property type="project" value="TreeGrafter"/>
</dbReference>
<comment type="function">
    <text evidence="11">Catalyzes the conversion of dihydroorotate to orotate with fumarate as the electron acceptor.</text>
</comment>
<name>A0A6A6GBT3_9PEZI</name>
<evidence type="ECO:0000256" key="1">
    <source>
        <dbReference type="ARBA" id="ARBA00001917"/>
    </source>
</evidence>
<evidence type="ECO:0000256" key="4">
    <source>
        <dbReference type="ARBA" id="ARBA00008008"/>
    </source>
</evidence>
<dbReference type="InterPro" id="IPR050074">
    <property type="entry name" value="DHO_dehydrogenase"/>
</dbReference>
<evidence type="ECO:0000259" key="12">
    <source>
        <dbReference type="Pfam" id="PF01180"/>
    </source>
</evidence>
<dbReference type="AlphaFoldDB" id="A0A6A6GBT3"/>
<dbReference type="Gene3D" id="3.20.20.70">
    <property type="entry name" value="Aldolase class I"/>
    <property type="match status" value="1"/>
</dbReference>
<keyword evidence="8 11" id="KW-0288">FMN</keyword>
<comment type="pathway">
    <text evidence="3 11">Pyrimidine metabolism; UMP biosynthesis via de novo pathway.</text>
</comment>
<protein>
    <recommendedName>
        <fullName evidence="5 11">Dihydroorotate dehydrogenase (fumarate)</fullName>
        <ecNumber evidence="11">1.3.98.1</ecNumber>
    </recommendedName>
    <alternativeName>
        <fullName evidence="11">Dihydroorotate oxidase</fullName>
    </alternativeName>
</protein>
<keyword evidence="10 11" id="KW-0560">Oxidoreductase</keyword>
<gene>
    <name evidence="13" type="ORF">BDZ85DRAFT_198491</name>
</gene>
<dbReference type="UniPathway" id="UPA00070"/>